<protein>
    <recommendedName>
        <fullName evidence="1">Transposase DDE domain-containing protein</fullName>
    </recommendedName>
</protein>
<dbReference type="Pfam" id="PF13751">
    <property type="entry name" value="DDE_Tnp_1_6"/>
    <property type="match status" value="1"/>
</dbReference>
<organism evidence="2">
    <name type="scientific">groundwater metagenome</name>
    <dbReference type="NCBI Taxonomy" id="717931"/>
    <lineage>
        <taxon>unclassified sequences</taxon>
        <taxon>metagenomes</taxon>
        <taxon>ecological metagenomes</taxon>
    </lineage>
</organism>
<dbReference type="PANTHER" id="PTHR33408:SF2">
    <property type="entry name" value="TRANSPOSASE DDE DOMAIN-CONTAINING PROTEIN"/>
    <property type="match status" value="1"/>
</dbReference>
<name>A0A098E6K7_9ZZZZ</name>
<accession>A0A098E6K7</accession>
<reference evidence="2" key="1">
    <citation type="submission" date="2014-09" db="EMBL/GenBank/DDBJ databases">
        <authorList>
            <person name="Probst J Alexander"/>
        </authorList>
    </citation>
    <scope>NUCLEOTIDE SEQUENCE</scope>
</reference>
<dbReference type="InterPro" id="IPR025668">
    <property type="entry name" value="Tnp_DDE_dom"/>
</dbReference>
<sequence length="204" mass="23795">MKQRNGVIKPNYNGQIVVDEENQFIVANDVTMECNDQHQLVPMTQKVLDTTGHEPEHLTGDNGYIPQLEEATKKFHGTVFLVDDRLRRKKNIDLDEIKKKYSEIKWNNLTTLLSEEGNKKYKKRMYTVEPVFGDMKFNKGYLHFLLRGLEKVKGEFNIMCISHNLRKIWSFLTKKGTNIMGTIVKKIKSRVCHTSQSFECLLKI</sequence>
<dbReference type="PANTHER" id="PTHR33408">
    <property type="entry name" value="TRANSPOSASE"/>
    <property type="match status" value="1"/>
</dbReference>
<feature type="domain" description="Transposase DDE" evidence="1">
    <location>
        <begin position="96"/>
        <end position="169"/>
    </location>
</feature>
<dbReference type="AlphaFoldDB" id="A0A098E6K7"/>
<evidence type="ECO:0000259" key="1">
    <source>
        <dbReference type="Pfam" id="PF13751"/>
    </source>
</evidence>
<gene>
    <name evidence="2" type="ORF">MSIBF_A1530034</name>
</gene>
<evidence type="ECO:0000313" key="2">
    <source>
        <dbReference type="EMBL" id="CEG11603.1"/>
    </source>
</evidence>
<proteinExistence type="predicted"/>
<dbReference type="EMBL" id="CCXY01000061">
    <property type="protein sequence ID" value="CEG11603.1"/>
    <property type="molecule type" value="Genomic_DNA"/>
</dbReference>